<dbReference type="InterPro" id="IPR035897">
    <property type="entry name" value="Toll_tir_struct_dom_sf"/>
</dbReference>
<sequence>MSDFFFLLSLLARGKEKHQSKAYPACWRSHSHFLFSALSSPPLPLFYPAVAVSLHMTQVSVLGSSCDFHAYTSPPLFTKDARMKTPSLPIFALISSVLFWTCWIADQRKLCLEVVANITYQCMELDLSEVPAEIPSSAQNLDLSFNPLGTLVPKGFSMLPDLRMLDLTRCQIQVIEDDAFRGLCNLSTLILTGNPVQRLGASAFSGLKMLQKLVAVEMQVVSLEDLPLGHLTALRELNLGHNFIRSSKLPSYFAHLVSLQYLNLYKNKISMILLEDLNVLKQRQQPLLTLVLSLNNILNIELGSFEGLHLQALEMRGCFNDVNVTKTCINALAGLQVHQLVLGDFRENHNDMPEDFGVFDGLCKVDIEEFRIVYYKGLIYNTNIFSNCLLNVSVLRVVSTSLNEVANLPAATRWQTLHFNRCGFSEVPAKSLRPLTQLKELQITENDELKEFEQDFCLPNLESLDLSRNRLNFKSCCSETLFGTPRLKHLNLSFNFHIDITVNFMGLVELQYLDLQHSKLNGPGHFSAFVLLTKLIYLDISYTNTHIDSAGTFYGLESLQVLKMAGNTFHNRFLKDNFRNVTRLLYLDISNCQLEQVSHQAFTSLHQLQELNISHNKLLTFPVACAPLQSLKVLDCSFNLIAAPEEEALRSLSQTLVRLDLSQNPLDCFCDHLGFLQWVKDHRKQLWKPERMTCARPSDLANTLVLDFKPSVCEVKRILMWVSVVGVLAIAFIVVLVYKFYFHLMLLSGCKRYGPGGNTYDAFVIYSSQDEEWVRNELVKNLEEGVPPFQLCLHYRDFMPGVAITSNIIQEGFHKSRKVIVVVSKHFMESRWCSFEFEIAQTWQFLESQAGIILIVLQKVDKSQLQRRMGLSRYLHRNTYLEWEDNKISRHIFWRRLRNALLDGSVPSGIREKVGT</sequence>
<evidence type="ECO:0000256" key="2">
    <source>
        <dbReference type="ARBA" id="ARBA00004412"/>
    </source>
</evidence>
<evidence type="ECO:0000256" key="6">
    <source>
        <dbReference type="ARBA" id="ARBA00022588"/>
    </source>
</evidence>
<dbReference type="Ensembl" id="ENSOANT00000020859.2">
    <property type="protein sequence ID" value="ENSOANP00000020856.2"/>
    <property type="gene ID" value="ENSOANG00000013202.4"/>
</dbReference>
<evidence type="ECO:0000256" key="15">
    <source>
        <dbReference type="ARBA" id="ARBA00023136"/>
    </source>
</evidence>
<dbReference type="AlphaFoldDB" id="F7A0Y2"/>
<proteinExistence type="inferred from homology"/>
<feature type="domain" description="TIR" evidence="22">
    <location>
        <begin position="758"/>
        <end position="901"/>
    </location>
</feature>
<dbReference type="GO" id="GO:0005886">
    <property type="term" value="C:plasma membrane"/>
    <property type="evidence" value="ECO:0000318"/>
    <property type="project" value="GO_Central"/>
</dbReference>
<keyword evidence="13" id="KW-0391">Immunity</keyword>
<dbReference type="GO" id="GO:0050829">
    <property type="term" value="P:defense response to Gram-negative bacterium"/>
    <property type="evidence" value="ECO:0000318"/>
    <property type="project" value="GO_Central"/>
</dbReference>
<dbReference type="Pfam" id="PF13855">
    <property type="entry name" value="LRR_8"/>
    <property type="match status" value="3"/>
</dbReference>
<dbReference type="HOGENOM" id="CLU_006000_5_0_1"/>
<dbReference type="InterPro" id="IPR032675">
    <property type="entry name" value="LRR_dom_sf"/>
</dbReference>
<dbReference type="SMART" id="SM00082">
    <property type="entry name" value="LRRCT"/>
    <property type="match status" value="1"/>
</dbReference>
<evidence type="ECO:0000256" key="18">
    <source>
        <dbReference type="ARBA" id="ARBA00023198"/>
    </source>
</evidence>
<keyword evidence="11" id="KW-0967">Endosome</keyword>
<keyword evidence="16" id="KW-0675">Receptor</keyword>
<keyword evidence="19" id="KW-0966">Cell projection</keyword>
<dbReference type="SUPFAM" id="SSF52058">
    <property type="entry name" value="L domain-like"/>
    <property type="match status" value="2"/>
</dbReference>
<dbReference type="InterPro" id="IPR003591">
    <property type="entry name" value="Leu-rich_rpt_typical-subtyp"/>
</dbReference>
<dbReference type="InterPro" id="IPR001611">
    <property type="entry name" value="Leu-rich_rpt"/>
</dbReference>
<evidence type="ECO:0000256" key="19">
    <source>
        <dbReference type="ARBA" id="ARBA00023273"/>
    </source>
</evidence>
<evidence type="ECO:0000256" key="11">
    <source>
        <dbReference type="ARBA" id="ARBA00022753"/>
    </source>
</evidence>
<keyword evidence="14 21" id="KW-1133">Transmembrane helix</keyword>
<name>F7A0Y2_ORNAN</name>
<organism evidence="23 24">
    <name type="scientific">Ornithorhynchus anatinus</name>
    <name type="common">Duckbill platypus</name>
    <dbReference type="NCBI Taxonomy" id="9258"/>
    <lineage>
        <taxon>Eukaryota</taxon>
        <taxon>Metazoa</taxon>
        <taxon>Chordata</taxon>
        <taxon>Craniata</taxon>
        <taxon>Vertebrata</taxon>
        <taxon>Euteleostomi</taxon>
        <taxon>Mammalia</taxon>
        <taxon>Monotremata</taxon>
        <taxon>Ornithorhynchidae</taxon>
        <taxon>Ornithorhynchus</taxon>
    </lineage>
</organism>
<evidence type="ECO:0000256" key="16">
    <source>
        <dbReference type="ARBA" id="ARBA00023170"/>
    </source>
</evidence>
<dbReference type="Gene3D" id="3.40.50.10140">
    <property type="entry name" value="Toll/interleukin-1 receptor homology (TIR) domain"/>
    <property type="match status" value="1"/>
</dbReference>
<keyword evidence="5" id="KW-1003">Cell membrane</keyword>
<dbReference type="GO" id="GO:0005769">
    <property type="term" value="C:early endosome"/>
    <property type="evidence" value="ECO:0007669"/>
    <property type="project" value="UniProtKB-SubCell"/>
</dbReference>
<protein>
    <recommendedName>
        <fullName evidence="20">Toll-like receptor 4</fullName>
    </recommendedName>
</protein>
<comment type="subcellular location">
    <subcellularLocation>
        <location evidence="1">Cell membrane</location>
        <topology evidence="1">Single-pass type I membrane protein</topology>
    </subcellularLocation>
    <subcellularLocation>
        <location evidence="3">Cell projection</location>
        <location evidence="3">Ruffle</location>
    </subcellularLocation>
    <subcellularLocation>
        <location evidence="2">Early endosome</location>
    </subcellularLocation>
</comment>
<dbReference type="PANTHER" id="PTHR24365:SF521">
    <property type="entry name" value="TOLL-LIKE RECEPTOR 4"/>
    <property type="match status" value="1"/>
</dbReference>
<keyword evidence="17" id="KW-0325">Glycoprotein</keyword>
<evidence type="ECO:0000256" key="1">
    <source>
        <dbReference type="ARBA" id="ARBA00004251"/>
    </source>
</evidence>
<comment type="similarity">
    <text evidence="4">Belongs to the Toll-like receptor family.</text>
</comment>
<reference evidence="23 24" key="1">
    <citation type="journal article" date="2008" name="Nature">
        <title>Genome analysis of the platypus reveals unique signatures of evolution.</title>
        <authorList>
            <person name="Warren W.C."/>
            <person name="Hillier L.W."/>
            <person name="Marshall Graves J.A."/>
            <person name="Birney E."/>
            <person name="Ponting C.P."/>
            <person name="Grutzner F."/>
            <person name="Belov K."/>
            <person name="Miller W."/>
            <person name="Clarke L."/>
            <person name="Chinwalla A.T."/>
            <person name="Yang S.P."/>
            <person name="Heger A."/>
            <person name="Locke D.P."/>
            <person name="Miethke P."/>
            <person name="Waters P.D."/>
            <person name="Veyrunes F."/>
            <person name="Fulton L."/>
            <person name="Fulton B."/>
            <person name="Graves T."/>
            <person name="Wallis J."/>
            <person name="Puente X.S."/>
            <person name="Lopez-Otin C."/>
            <person name="Ordonez G.R."/>
            <person name="Eichler E.E."/>
            <person name="Chen L."/>
            <person name="Cheng Z."/>
            <person name="Deakin J.E."/>
            <person name="Alsop A."/>
            <person name="Thompson K."/>
            <person name="Kirby P."/>
            <person name="Papenfuss A.T."/>
            <person name="Wakefield M.J."/>
            <person name="Olender T."/>
            <person name="Lancet D."/>
            <person name="Huttley G.A."/>
            <person name="Smit A.F."/>
            <person name="Pask A."/>
            <person name="Temple-Smith P."/>
            <person name="Batzer M.A."/>
            <person name="Walker J.A."/>
            <person name="Konkel M.K."/>
            <person name="Harris R.S."/>
            <person name="Whittington C.M."/>
            <person name="Wong E.S."/>
            <person name="Gemmell N.J."/>
            <person name="Buschiazzo E."/>
            <person name="Vargas Jentzsch I.M."/>
            <person name="Merkel A."/>
            <person name="Schmitz J."/>
            <person name="Zemann A."/>
            <person name="Churakov G."/>
            <person name="Kriegs J.O."/>
            <person name="Brosius J."/>
            <person name="Murchison E.P."/>
            <person name="Sachidanandam R."/>
            <person name="Smith C."/>
            <person name="Hannon G.J."/>
            <person name="Tsend-Ayush E."/>
            <person name="McMillan D."/>
            <person name="Attenborough R."/>
            <person name="Rens W."/>
            <person name="Ferguson-Smith M."/>
            <person name="Lefevre C.M."/>
            <person name="Sharp J.A."/>
            <person name="Nicholas K.R."/>
            <person name="Ray D.A."/>
            <person name="Kube M."/>
            <person name="Reinhardt R."/>
            <person name="Pringle T.H."/>
            <person name="Taylor J."/>
            <person name="Jones R.C."/>
            <person name="Nixon B."/>
            <person name="Dacheux J.L."/>
            <person name="Niwa H."/>
            <person name="Sekita Y."/>
            <person name="Huang X."/>
            <person name="Stark A."/>
            <person name="Kheradpour P."/>
            <person name="Kellis M."/>
            <person name="Flicek P."/>
            <person name="Chen Y."/>
            <person name="Webber C."/>
            <person name="Hardison R."/>
            <person name="Nelson J."/>
            <person name="Hallsworth-Pepin K."/>
            <person name="Delehaunty K."/>
            <person name="Markovic C."/>
            <person name="Minx P."/>
            <person name="Feng Y."/>
            <person name="Kremitzki C."/>
            <person name="Mitreva M."/>
            <person name="Glasscock J."/>
            <person name="Wylie T."/>
            <person name="Wohldmann P."/>
            <person name="Thiru P."/>
            <person name="Nhan M.N."/>
            <person name="Pohl C.S."/>
            <person name="Smith S.M."/>
            <person name="Hou S."/>
            <person name="Nefedov M."/>
            <person name="de Jong P.J."/>
            <person name="Renfree M.B."/>
            <person name="Mardis E.R."/>
            <person name="Wilson R.K."/>
        </authorList>
    </citation>
    <scope>NUCLEOTIDE SEQUENCE [LARGE SCALE GENOMIC DNA]</scope>
    <source>
        <strain evidence="23 24">Glennie</strain>
    </source>
</reference>
<dbReference type="GO" id="GO:0032497">
    <property type="term" value="P:detection of lipopolysaccharide"/>
    <property type="evidence" value="ECO:0000318"/>
    <property type="project" value="GO_Central"/>
</dbReference>
<dbReference type="FunCoup" id="F7A0Y2">
    <property type="interactions" value="691"/>
</dbReference>
<dbReference type="FunFam" id="3.40.50.10140:FF:000006">
    <property type="entry name" value="Toll-like receptor 4"/>
    <property type="match status" value="1"/>
</dbReference>
<evidence type="ECO:0000256" key="9">
    <source>
        <dbReference type="ARBA" id="ARBA00022729"/>
    </source>
</evidence>
<keyword evidence="18" id="KW-0395">Inflammatory response</keyword>
<evidence type="ECO:0000313" key="24">
    <source>
        <dbReference type="Proteomes" id="UP000002279"/>
    </source>
</evidence>
<evidence type="ECO:0000256" key="7">
    <source>
        <dbReference type="ARBA" id="ARBA00022614"/>
    </source>
</evidence>
<evidence type="ECO:0000256" key="4">
    <source>
        <dbReference type="ARBA" id="ARBA00009634"/>
    </source>
</evidence>
<accession>F7A0Y2</accession>
<dbReference type="GO" id="GO:0045087">
    <property type="term" value="P:innate immune response"/>
    <property type="evidence" value="ECO:0007669"/>
    <property type="project" value="UniProtKB-KW"/>
</dbReference>
<evidence type="ECO:0000256" key="17">
    <source>
        <dbReference type="ARBA" id="ARBA00023180"/>
    </source>
</evidence>
<feature type="transmembrane region" description="Helical" evidence="21">
    <location>
        <begin position="718"/>
        <end position="742"/>
    </location>
</feature>
<evidence type="ECO:0000256" key="20">
    <source>
        <dbReference type="ARBA" id="ARBA00040109"/>
    </source>
</evidence>
<dbReference type="SUPFAM" id="SSF52200">
    <property type="entry name" value="Toll/Interleukin receptor TIR domain"/>
    <property type="match status" value="1"/>
</dbReference>
<keyword evidence="24" id="KW-1185">Reference proteome</keyword>
<dbReference type="Gene3D" id="3.80.10.10">
    <property type="entry name" value="Ribonuclease Inhibitor"/>
    <property type="match status" value="1"/>
</dbReference>
<dbReference type="GO" id="GO:0001530">
    <property type="term" value="F:lipopolysaccharide binding"/>
    <property type="evidence" value="ECO:0000318"/>
    <property type="project" value="GO_Central"/>
</dbReference>
<keyword evidence="6" id="KW-0399">Innate immunity</keyword>
<dbReference type="eggNOG" id="KOG4641">
    <property type="taxonomic scope" value="Eukaryota"/>
</dbReference>
<dbReference type="Bgee" id="ENSOANG00000013202">
    <property type="expression patterns" value="Expressed in ovary and 6 other cell types or tissues"/>
</dbReference>
<evidence type="ECO:0000256" key="13">
    <source>
        <dbReference type="ARBA" id="ARBA00022859"/>
    </source>
</evidence>
<evidence type="ECO:0000256" key="12">
    <source>
        <dbReference type="ARBA" id="ARBA00022843"/>
    </source>
</evidence>
<keyword evidence="15 21" id="KW-0472">Membrane</keyword>
<dbReference type="GO" id="GO:0006954">
    <property type="term" value="P:inflammatory response"/>
    <property type="evidence" value="ECO:0000318"/>
    <property type="project" value="GO_Central"/>
</dbReference>
<keyword evidence="10" id="KW-0677">Repeat</keyword>
<dbReference type="InParanoid" id="F7A0Y2"/>
<evidence type="ECO:0000313" key="23">
    <source>
        <dbReference type="Ensembl" id="ENSOANP00000020856.2"/>
    </source>
</evidence>
<keyword evidence="7" id="KW-0433">Leucine-rich repeat</keyword>
<dbReference type="OMA" id="CKHSAER"/>
<reference evidence="23" key="3">
    <citation type="submission" date="2025-09" db="UniProtKB">
        <authorList>
            <consortium name="Ensembl"/>
        </authorList>
    </citation>
    <scope>IDENTIFICATION</scope>
    <source>
        <strain evidence="23">Glennie</strain>
    </source>
</reference>
<dbReference type="STRING" id="9258.ENSOANP00000020856"/>
<evidence type="ECO:0000256" key="8">
    <source>
        <dbReference type="ARBA" id="ARBA00022692"/>
    </source>
</evidence>
<dbReference type="GO" id="GO:0001875">
    <property type="term" value="F:lipopolysaccharide immune receptor activity"/>
    <property type="evidence" value="ECO:0000318"/>
    <property type="project" value="GO_Central"/>
</dbReference>
<evidence type="ECO:0000256" key="3">
    <source>
        <dbReference type="ARBA" id="ARBA00004466"/>
    </source>
</evidence>
<dbReference type="PANTHER" id="PTHR24365">
    <property type="entry name" value="TOLL-LIKE RECEPTOR"/>
    <property type="match status" value="1"/>
</dbReference>
<keyword evidence="9" id="KW-0732">Signal</keyword>
<dbReference type="GO" id="GO:0002755">
    <property type="term" value="P:MyD88-dependent toll-like receptor signaling pathway"/>
    <property type="evidence" value="ECO:0000318"/>
    <property type="project" value="GO_Central"/>
</dbReference>
<keyword evidence="12" id="KW-0832">Ubl conjugation</keyword>
<dbReference type="InterPro" id="IPR000157">
    <property type="entry name" value="TIR_dom"/>
</dbReference>
<dbReference type="Pfam" id="PF01582">
    <property type="entry name" value="TIR"/>
    <property type="match status" value="1"/>
</dbReference>
<gene>
    <name evidence="23" type="primary">TLR4</name>
</gene>
<dbReference type="GO" id="GO:0001726">
    <property type="term" value="C:ruffle"/>
    <property type="evidence" value="ECO:0007669"/>
    <property type="project" value="UniProtKB-SubCell"/>
</dbReference>
<dbReference type="GO" id="GO:0046696">
    <property type="term" value="C:lipopolysaccharide receptor complex"/>
    <property type="evidence" value="ECO:0000318"/>
    <property type="project" value="GO_Central"/>
</dbReference>
<dbReference type="InterPro" id="IPR000483">
    <property type="entry name" value="Cys-rich_flank_reg_C"/>
</dbReference>
<evidence type="ECO:0000256" key="5">
    <source>
        <dbReference type="ARBA" id="ARBA00022475"/>
    </source>
</evidence>
<evidence type="ECO:0000256" key="14">
    <source>
        <dbReference type="ARBA" id="ARBA00022989"/>
    </source>
</evidence>
<dbReference type="Proteomes" id="UP000002279">
    <property type="component" value="Chromosome 4"/>
</dbReference>
<dbReference type="SMART" id="SM00369">
    <property type="entry name" value="LRR_TYP"/>
    <property type="match status" value="9"/>
</dbReference>
<dbReference type="SMART" id="SM00255">
    <property type="entry name" value="TIR"/>
    <property type="match status" value="1"/>
</dbReference>
<dbReference type="GeneTree" id="ENSGT00940000160778"/>
<evidence type="ECO:0000256" key="10">
    <source>
        <dbReference type="ARBA" id="ARBA00022737"/>
    </source>
</evidence>
<evidence type="ECO:0000256" key="21">
    <source>
        <dbReference type="SAM" id="Phobius"/>
    </source>
</evidence>
<evidence type="ECO:0000259" key="22">
    <source>
        <dbReference type="PROSITE" id="PS50104"/>
    </source>
</evidence>
<dbReference type="GO" id="GO:0034142">
    <property type="term" value="P:toll-like receptor 4 signaling pathway"/>
    <property type="evidence" value="ECO:0000318"/>
    <property type="project" value="GO_Central"/>
</dbReference>
<keyword evidence="8 21" id="KW-0812">Transmembrane</keyword>
<reference evidence="23" key="2">
    <citation type="submission" date="2025-08" db="UniProtKB">
        <authorList>
            <consortium name="Ensembl"/>
        </authorList>
    </citation>
    <scope>IDENTIFICATION</scope>
    <source>
        <strain evidence="23">Glennie</strain>
    </source>
</reference>
<dbReference type="PROSITE" id="PS50104">
    <property type="entry name" value="TIR"/>
    <property type="match status" value="1"/>
</dbReference>